<protein>
    <submittedName>
        <fullName evidence="2">Uncharacterized protein</fullName>
    </submittedName>
</protein>
<gene>
    <name evidence="2" type="ORF">TRFO_38231</name>
</gene>
<dbReference type="Proteomes" id="UP000179807">
    <property type="component" value="Unassembled WGS sequence"/>
</dbReference>
<comment type="caution">
    <text evidence="2">The sequence shown here is derived from an EMBL/GenBank/DDBJ whole genome shotgun (WGS) entry which is preliminary data.</text>
</comment>
<proteinExistence type="predicted"/>
<dbReference type="AlphaFoldDB" id="A0A1J4JEF1"/>
<dbReference type="VEuPathDB" id="TrichDB:TRFO_38231"/>
<dbReference type="RefSeq" id="XP_068348773.1">
    <property type="nucleotide sequence ID" value="XM_068511921.1"/>
</dbReference>
<keyword evidence="3" id="KW-1185">Reference proteome</keyword>
<keyword evidence="1" id="KW-0175">Coiled coil</keyword>
<evidence type="ECO:0000313" key="2">
    <source>
        <dbReference type="EMBL" id="OHS95636.1"/>
    </source>
</evidence>
<dbReference type="GeneID" id="94846625"/>
<sequence>MENNLKYEQSLISFQKKREGLLELLAKVTPQASELHRRRWRVQKLDNSLFDIKQTVAACNMQLDDERTQLEDLNSETDRLKAMNYKLMEDVKILEGVTGIRSMVSDRIKDPIYDKINEISLNFRDDFSDFYQSLPIIKQELPLDPTIEKTSRVLIDTLHDCVGLTFDTRAENAFLSKEANDKTIKMKEFEKELKAKEMKLQTDVDNQRKRIEESTKRMLMSIDQQGTELRKEAHRIEEEFMKEHIELKKNIDSLASQERNLIFRVNNMKTYNESLKENMKRRVLELEVELDRFHKRINVIRRNPKTVDKKLVNMSLLMSRKSALLDQAIQQMRTEIASFDLWLAKRKT</sequence>
<accession>A0A1J4JEF1</accession>
<dbReference type="EMBL" id="MLAK01001231">
    <property type="protein sequence ID" value="OHS95636.1"/>
    <property type="molecule type" value="Genomic_DNA"/>
</dbReference>
<feature type="coiled-coil region" evidence="1">
    <location>
        <begin position="56"/>
        <end position="83"/>
    </location>
</feature>
<organism evidence="2 3">
    <name type="scientific">Tritrichomonas foetus</name>
    <dbReference type="NCBI Taxonomy" id="1144522"/>
    <lineage>
        <taxon>Eukaryota</taxon>
        <taxon>Metamonada</taxon>
        <taxon>Parabasalia</taxon>
        <taxon>Tritrichomonadida</taxon>
        <taxon>Tritrichomonadidae</taxon>
        <taxon>Tritrichomonas</taxon>
    </lineage>
</organism>
<feature type="coiled-coil region" evidence="1">
    <location>
        <begin position="172"/>
        <end position="210"/>
    </location>
</feature>
<evidence type="ECO:0000256" key="1">
    <source>
        <dbReference type="SAM" id="Coils"/>
    </source>
</evidence>
<evidence type="ECO:0000313" key="3">
    <source>
        <dbReference type="Proteomes" id="UP000179807"/>
    </source>
</evidence>
<reference evidence="2" key="1">
    <citation type="submission" date="2016-10" db="EMBL/GenBank/DDBJ databases">
        <authorList>
            <person name="Benchimol M."/>
            <person name="Almeida L.G."/>
            <person name="Vasconcelos A.T."/>
            <person name="Perreira-Neves A."/>
            <person name="Rosa I.A."/>
            <person name="Tasca T."/>
            <person name="Bogo M.R."/>
            <person name="de Souza W."/>
        </authorList>
    </citation>
    <scope>NUCLEOTIDE SEQUENCE [LARGE SCALE GENOMIC DNA]</scope>
    <source>
        <strain evidence="2">K</strain>
    </source>
</reference>
<name>A0A1J4JEF1_9EUKA</name>